<evidence type="ECO:0000313" key="2">
    <source>
        <dbReference type="Proteomes" id="UP000825598"/>
    </source>
</evidence>
<keyword evidence="1" id="KW-0614">Plasmid</keyword>
<protein>
    <submittedName>
        <fullName evidence="1">LacI family DNA-binding transcriptional regulator</fullName>
    </submittedName>
</protein>
<reference evidence="1" key="1">
    <citation type="submission" date="2021-07" db="EMBL/GenBank/DDBJ databases">
        <title>Complete Genome Sequences of Mycobacterium farcinogenes Isolated from Clinical Specimens from Patients in Thailand.</title>
        <authorList>
            <person name="Sodsai P."/>
        </authorList>
    </citation>
    <scope>NUCLEOTIDE SEQUENCE</scope>
    <source>
        <strain evidence="1">BKK/CU-MFGFA-001</strain>
    </source>
</reference>
<accession>A0ACD1FR06</accession>
<keyword evidence="1" id="KW-0238">DNA-binding</keyword>
<organism evidence="1 2">
    <name type="scientific">Mycolicibacterium farcinogenes</name>
    <name type="common">Mycobacterium farcinogenes</name>
    <dbReference type="NCBI Taxonomy" id="1802"/>
    <lineage>
        <taxon>Bacteria</taxon>
        <taxon>Bacillati</taxon>
        <taxon>Actinomycetota</taxon>
        <taxon>Actinomycetes</taxon>
        <taxon>Mycobacteriales</taxon>
        <taxon>Mycobacteriaceae</taxon>
        <taxon>Mycolicibacterium</taxon>
    </lineage>
</organism>
<sequence length="245" mass="25308">MTFNAHAAKRLAKLVDQERVDQLLLVQDVAEKAGVSRAMVSRLINHAEIPGRRVKRDAIAAALGWEPGTFDAVLAGAQVTVAARAGGEDTHAGGSPIADVDIAAAKRLASTIDDARNGIGLSKLDLSRLAGVSRPVVSRLINHAEVPANRSVRDALGAALGWEPGSCDAVLAGGEPTLRATARASLLLAERLREIAAEADAAAADSDRLAKRWREIGDSARAAAELALRGGGAIPVCGTSQQGAQ</sequence>
<dbReference type="EMBL" id="CP081674">
    <property type="protein sequence ID" value="QZH69478.1"/>
    <property type="molecule type" value="Genomic_DNA"/>
</dbReference>
<geneLocation type="plasmid" evidence="1 2">
    <name>unnamed1</name>
</geneLocation>
<keyword evidence="2" id="KW-1185">Reference proteome</keyword>
<evidence type="ECO:0000313" key="1">
    <source>
        <dbReference type="EMBL" id="QZH69478.1"/>
    </source>
</evidence>
<name>A0ACD1FR06_MYCFR</name>
<proteinExistence type="predicted"/>
<dbReference type="Proteomes" id="UP000825598">
    <property type="component" value="Plasmid unnamed1"/>
</dbReference>
<gene>
    <name evidence="1" type="ORF">K6L26_30570</name>
</gene>